<evidence type="ECO:0000256" key="1">
    <source>
        <dbReference type="SAM" id="Phobius"/>
    </source>
</evidence>
<sequence>MNHRAPIYIGNHGLYFFFNIHPNRCPSTVSCKATNDLDPKKSTSRRDVLFGLGILYYASISLCDAYVTDAKPVSAVDKTIRGRGD</sequence>
<accession>A0A835MMR4</accession>
<gene>
    <name evidence="2" type="ORF">SADUNF_Sadunf11G0027700</name>
</gene>
<dbReference type="EMBL" id="JADGMS010000011">
    <property type="protein sequence ID" value="KAF9672307.1"/>
    <property type="molecule type" value="Genomic_DNA"/>
</dbReference>
<proteinExistence type="predicted"/>
<evidence type="ECO:0000313" key="3">
    <source>
        <dbReference type="Proteomes" id="UP000657918"/>
    </source>
</evidence>
<feature type="transmembrane region" description="Helical" evidence="1">
    <location>
        <begin position="48"/>
        <end position="67"/>
    </location>
</feature>
<organism evidence="2 3">
    <name type="scientific">Salix dunnii</name>
    <dbReference type="NCBI Taxonomy" id="1413687"/>
    <lineage>
        <taxon>Eukaryota</taxon>
        <taxon>Viridiplantae</taxon>
        <taxon>Streptophyta</taxon>
        <taxon>Embryophyta</taxon>
        <taxon>Tracheophyta</taxon>
        <taxon>Spermatophyta</taxon>
        <taxon>Magnoliopsida</taxon>
        <taxon>eudicotyledons</taxon>
        <taxon>Gunneridae</taxon>
        <taxon>Pentapetalae</taxon>
        <taxon>rosids</taxon>
        <taxon>fabids</taxon>
        <taxon>Malpighiales</taxon>
        <taxon>Salicaceae</taxon>
        <taxon>Saliceae</taxon>
        <taxon>Salix</taxon>
    </lineage>
</organism>
<dbReference type="AlphaFoldDB" id="A0A835MMR4"/>
<keyword evidence="1" id="KW-0812">Transmembrane</keyword>
<dbReference type="Proteomes" id="UP000657918">
    <property type="component" value="Chromosome 11"/>
</dbReference>
<evidence type="ECO:0000313" key="2">
    <source>
        <dbReference type="EMBL" id="KAF9672307.1"/>
    </source>
</evidence>
<comment type="caution">
    <text evidence="2">The sequence shown here is derived from an EMBL/GenBank/DDBJ whole genome shotgun (WGS) entry which is preliminary data.</text>
</comment>
<protein>
    <submittedName>
        <fullName evidence="2">Uncharacterized protein</fullName>
    </submittedName>
</protein>
<keyword evidence="1" id="KW-1133">Transmembrane helix</keyword>
<reference evidence="2 3" key="1">
    <citation type="submission" date="2020-10" db="EMBL/GenBank/DDBJ databases">
        <title>Plant Genome Project.</title>
        <authorList>
            <person name="Zhang R.-G."/>
        </authorList>
    </citation>
    <scope>NUCLEOTIDE SEQUENCE [LARGE SCALE GENOMIC DNA]</scope>
    <source>
        <strain evidence="2">FAFU-HL-1</strain>
        <tissue evidence="2">Leaf</tissue>
    </source>
</reference>
<keyword evidence="1" id="KW-0472">Membrane</keyword>
<keyword evidence="3" id="KW-1185">Reference proteome</keyword>
<name>A0A835MMR4_9ROSI</name>